<organism evidence="2 3">
    <name type="scientific">Shewanella gaetbuli</name>
    <dbReference type="NCBI Taxonomy" id="220752"/>
    <lineage>
        <taxon>Bacteria</taxon>
        <taxon>Pseudomonadati</taxon>
        <taxon>Pseudomonadota</taxon>
        <taxon>Gammaproteobacteria</taxon>
        <taxon>Alteromonadales</taxon>
        <taxon>Shewanellaceae</taxon>
        <taxon>Shewanella</taxon>
    </lineage>
</organism>
<feature type="chain" id="PRO_5040769594" description="Rap1a immunity protein domain-containing protein" evidence="1">
    <location>
        <begin position="23"/>
        <end position="132"/>
    </location>
</feature>
<gene>
    <name evidence="2" type="ORF">L2672_01705</name>
</gene>
<name>A0A9X1ZI36_9GAMM</name>
<evidence type="ECO:0000313" key="2">
    <source>
        <dbReference type="EMBL" id="MCL1141417.1"/>
    </source>
</evidence>
<keyword evidence="1" id="KW-0732">Signal</keyword>
<keyword evidence="3" id="KW-1185">Reference proteome</keyword>
<comment type="caution">
    <text evidence="2">The sequence shown here is derived from an EMBL/GenBank/DDBJ whole genome shotgun (WGS) entry which is preliminary data.</text>
</comment>
<feature type="signal peptide" evidence="1">
    <location>
        <begin position="1"/>
        <end position="22"/>
    </location>
</feature>
<protein>
    <recommendedName>
        <fullName evidence="4">Rap1a immunity protein domain-containing protein</fullName>
    </recommendedName>
</protein>
<dbReference type="EMBL" id="JAKIKP010000001">
    <property type="protein sequence ID" value="MCL1141417.1"/>
    <property type="molecule type" value="Genomic_DNA"/>
</dbReference>
<evidence type="ECO:0000256" key="1">
    <source>
        <dbReference type="SAM" id="SignalP"/>
    </source>
</evidence>
<accession>A0A9X1ZI36</accession>
<evidence type="ECO:0000313" key="3">
    <source>
        <dbReference type="Proteomes" id="UP001139333"/>
    </source>
</evidence>
<sequence length="132" mass="14170">MKSLPVAILMVAVSAVSTPVLANAFDVCLKDSSSKSCAVYLEGVVDGALMYRKDVSLKSIEADGYESRALKYRAGKRYQKANSKYCASNIPVKADIVAALTEQVAMGNVDTSAELETVINTLMDCRKVHSSN</sequence>
<dbReference type="AlphaFoldDB" id="A0A9X1ZI36"/>
<dbReference type="RefSeq" id="WP_248994098.1">
    <property type="nucleotide sequence ID" value="NZ_JAKIKP010000001.1"/>
</dbReference>
<evidence type="ECO:0008006" key="4">
    <source>
        <dbReference type="Google" id="ProtNLM"/>
    </source>
</evidence>
<proteinExistence type="predicted"/>
<reference evidence="2" key="1">
    <citation type="submission" date="2022-01" db="EMBL/GenBank/DDBJ databases">
        <title>Whole genome-based taxonomy of the Shewanellaceae.</title>
        <authorList>
            <person name="Martin-Rodriguez A.J."/>
        </authorList>
    </citation>
    <scope>NUCLEOTIDE SEQUENCE</scope>
    <source>
        <strain evidence="2">DSM 16422</strain>
    </source>
</reference>
<dbReference type="Proteomes" id="UP001139333">
    <property type="component" value="Unassembled WGS sequence"/>
</dbReference>